<evidence type="ECO:0000313" key="1">
    <source>
        <dbReference type="EMBL" id="ARJ43427.1"/>
    </source>
</evidence>
<dbReference type="AlphaFoldDB" id="A0A1W6B8N4"/>
<dbReference type="Proteomes" id="UP000192900">
    <property type="component" value="Chromosome"/>
</dbReference>
<dbReference type="KEGG" id="palh:B1H58_16205"/>
<dbReference type="Pfam" id="PF07377">
    <property type="entry name" value="DUF1493"/>
    <property type="match status" value="1"/>
</dbReference>
<reference evidence="1 2" key="1">
    <citation type="submission" date="2017-02" db="EMBL/GenBank/DDBJ databases">
        <title>Complete genome sequence of the drought resistance-promoting endophyte Pantoea alhagi LTYR-11Z.</title>
        <authorList>
            <person name="Zhang L."/>
        </authorList>
    </citation>
    <scope>NUCLEOTIDE SEQUENCE [LARGE SCALE GENOMIC DNA]</scope>
    <source>
        <strain evidence="1 2">LTYR-11Z</strain>
    </source>
</reference>
<evidence type="ECO:0000313" key="2">
    <source>
        <dbReference type="Proteomes" id="UP000192900"/>
    </source>
</evidence>
<keyword evidence="2" id="KW-1185">Reference proteome</keyword>
<organism evidence="1 2">
    <name type="scientific">Pantoea alhagi</name>
    <dbReference type="NCBI Taxonomy" id="1891675"/>
    <lineage>
        <taxon>Bacteria</taxon>
        <taxon>Pseudomonadati</taxon>
        <taxon>Pseudomonadota</taxon>
        <taxon>Gammaproteobacteria</taxon>
        <taxon>Enterobacterales</taxon>
        <taxon>Erwiniaceae</taxon>
        <taxon>Pantoea</taxon>
    </lineage>
</organism>
<dbReference type="RefSeq" id="WP_085071483.1">
    <property type="nucleotide sequence ID" value="NZ_CP019706.1"/>
</dbReference>
<accession>A0A1W6B8N4</accession>
<dbReference type="OrthoDB" id="6476622at2"/>
<protein>
    <submittedName>
        <fullName evidence="1">Acyl carrier protein</fullName>
    </submittedName>
</protein>
<name>A0A1W6B8N4_9GAMM</name>
<dbReference type="EMBL" id="CP019706">
    <property type="protein sequence ID" value="ARJ43427.1"/>
    <property type="molecule type" value="Genomic_DNA"/>
</dbReference>
<gene>
    <name evidence="1" type="ORF">B1H58_16205</name>
</gene>
<proteinExistence type="predicted"/>
<dbReference type="InterPro" id="IPR010862">
    <property type="entry name" value="DUF1493"/>
</dbReference>
<sequence length="100" mass="11812">MVEDNVEQAVFELVNEYNGPRLFSMKRYPLKATTDLNEDFRMDPIDAYELLERYVEMFNIEPSDIDFEQYFPENLSKKHDPLTIQLMIDSAKAGRWLGKS</sequence>